<evidence type="ECO:0000256" key="3">
    <source>
        <dbReference type="ARBA" id="ARBA00001941"/>
    </source>
</evidence>
<dbReference type="GO" id="GO:0005737">
    <property type="term" value="C:cytoplasm"/>
    <property type="evidence" value="ECO:0007669"/>
    <property type="project" value="TreeGrafter"/>
</dbReference>
<comment type="catalytic activity">
    <reaction evidence="1">
        <text>a 2'-deoxyribonucleoside 5'-phosphate + H2O = a 2'-deoxyribonucleoside + phosphate</text>
        <dbReference type="Rhea" id="RHEA:36167"/>
        <dbReference type="ChEBI" id="CHEBI:15377"/>
        <dbReference type="ChEBI" id="CHEBI:18274"/>
        <dbReference type="ChEBI" id="CHEBI:43474"/>
        <dbReference type="ChEBI" id="CHEBI:65317"/>
        <dbReference type="EC" id="3.1.3.89"/>
    </reaction>
</comment>
<dbReference type="PANTHER" id="PTHR11845:SF13">
    <property type="entry name" value="5'-DEOXYNUCLEOTIDASE HDDC2"/>
    <property type="match status" value="1"/>
</dbReference>
<dbReference type="GO" id="GO:0002953">
    <property type="term" value="F:5'-deoxynucleotidase activity"/>
    <property type="evidence" value="ECO:0007669"/>
    <property type="project" value="UniProtKB-EC"/>
</dbReference>
<comment type="cofactor">
    <cofactor evidence="3">
        <name>Co(2+)</name>
        <dbReference type="ChEBI" id="CHEBI:48828"/>
    </cofactor>
</comment>
<dbReference type="EMBL" id="RKQK01000001">
    <property type="protein sequence ID" value="RPE71426.1"/>
    <property type="molecule type" value="Genomic_DNA"/>
</dbReference>
<evidence type="ECO:0000256" key="5">
    <source>
        <dbReference type="ARBA" id="ARBA00012964"/>
    </source>
</evidence>
<name>A0A3N4ULA9_9RHOB</name>
<organism evidence="9 10">
    <name type="scientific">Pacificibacter maritimus</name>
    <dbReference type="NCBI Taxonomy" id="762213"/>
    <lineage>
        <taxon>Bacteria</taxon>
        <taxon>Pseudomonadati</taxon>
        <taxon>Pseudomonadota</taxon>
        <taxon>Alphaproteobacteria</taxon>
        <taxon>Rhodobacterales</taxon>
        <taxon>Roseobacteraceae</taxon>
        <taxon>Pacificibacter</taxon>
    </lineage>
</organism>
<proteinExistence type="predicted"/>
<dbReference type="GO" id="GO:0046872">
    <property type="term" value="F:metal ion binding"/>
    <property type="evidence" value="ECO:0007669"/>
    <property type="project" value="UniProtKB-KW"/>
</dbReference>
<comment type="cofactor">
    <cofactor evidence="2">
        <name>Mn(2+)</name>
        <dbReference type="ChEBI" id="CHEBI:29035"/>
    </cofactor>
</comment>
<dbReference type="AlphaFoldDB" id="A0A3N4ULA9"/>
<dbReference type="Proteomes" id="UP000269689">
    <property type="component" value="Unassembled WGS sequence"/>
</dbReference>
<evidence type="ECO:0000256" key="6">
    <source>
        <dbReference type="ARBA" id="ARBA00022723"/>
    </source>
</evidence>
<keyword evidence="7 9" id="KW-0378">Hydrolase</keyword>
<dbReference type="SUPFAM" id="SSF109604">
    <property type="entry name" value="HD-domain/PDEase-like"/>
    <property type="match status" value="2"/>
</dbReference>
<dbReference type="EC" id="3.1.3.89" evidence="5"/>
<dbReference type="Gene3D" id="1.10.3210.10">
    <property type="entry name" value="Hypothetical protein af1432"/>
    <property type="match status" value="2"/>
</dbReference>
<dbReference type="InterPro" id="IPR006674">
    <property type="entry name" value="HD_domain"/>
</dbReference>
<dbReference type="SMART" id="SM00471">
    <property type="entry name" value="HDc"/>
    <property type="match status" value="2"/>
</dbReference>
<dbReference type="RefSeq" id="WP_246002166.1">
    <property type="nucleotide sequence ID" value="NZ_RKQK01000001.1"/>
</dbReference>
<comment type="subunit">
    <text evidence="4">Homodimer.</text>
</comment>
<comment type="caution">
    <text evidence="9">The sequence shown here is derived from an EMBL/GenBank/DDBJ whole genome shotgun (WGS) entry which is preliminary data.</text>
</comment>
<accession>A0A3N4ULA9</accession>
<evidence type="ECO:0000259" key="8">
    <source>
        <dbReference type="SMART" id="SM00471"/>
    </source>
</evidence>
<sequence>MTSSDQTARLDAQYAFLLEADKLKTVERANQIMTRERFENSAEHSWHAALLAVLCAPIAPDDVDLCLALKMLILHDIVEIDAGDHPIHILYNPQEIEQAEAKAAQRIFGLLPKEQYQSFTAIWQEFEAMQSPTARYAKAIDFLAPALQCIGAQKQLVEERDIVEKNLRSGRAFRIKDTLPALYDFTLAKFENRATDPVMEQRYAYWCEADRLKSVLRATPIMDGSRPENSGEHSWHVMLYTLTLADQARGDIDLYTALVMMLLHDIVEVDAGDNPIHGTVTPEAHRAQELAEIKAADRLFGLLPTDQGKALRQIWEEFEQAETPTAIFTKSIDRAQPVLHNLANDGGSWRVYNVTLAQLETRVGDKISRGAPALWPFIRARVEPWFIAHNAV</sequence>
<dbReference type="InterPro" id="IPR003607">
    <property type="entry name" value="HD/PDEase_dom"/>
</dbReference>
<keyword evidence="6" id="KW-0479">Metal-binding</keyword>
<reference evidence="9 10" key="1">
    <citation type="submission" date="2018-11" db="EMBL/GenBank/DDBJ databases">
        <title>Genomic Encyclopedia of Type Strains, Phase IV (KMG-IV): sequencing the most valuable type-strain genomes for metagenomic binning, comparative biology and taxonomic classification.</title>
        <authorList>
            <person name="Goeker M."/>
        </authorList>
    </citation>
    <scope>NUCLEOTIDE SEQUENCE [LARGE SCALE GENOMIC DNA]</scope>
    <source>
        <strain evidence="9 10">DSM 104731</strain>
    </source>
</reference>
<feature type="domain" description="HD/PDEase" evidence="8">
    <location>
        <begin position="37"/>
        <end position="155"/>
    </location>
</feature>
<evidence type="ECO:0000313" key="9">
    <source>
        <dbReference type="EMBL" id="RPE71426.1"/>
    </source>
</evidence>
<evidence type="ECO:0000256" key="4">
    <source>
        <dbReference type="ARBA" id="ARBA00011738"/>
    </source>
</evidence>
<evidence type="ECO:0000256" key="2">
    <source>
        <dbReference type="ARBA" id="ARBA00001936"/>
    </source>
</evidence>
<evidence type="ECO:0000256" key="7">
    <source>
        <dbReference type="ARBA" id="ARBA00022801"/>
    </source>
</evidence>
<evidence type="ECO:0000256" key="1">
    <source>
        <dbReference type="ARBA" id="ARBA00001638"/>
    </source>
</evidence>
<feature type="domain" description="HD/PDEase" evidence="8">
    <location>
        <begin position="226"/>
        <end position="311"/>
    </location>
</feature>
<dbReference type="InterPro" id="IPR039356">
    <property type="entry name" value="YfbR/HDDC2"/>
</dbReference>
<protein>
    <recommendedName>
        <fullName evidence="5">5'-deoxynucleotidase</fullName>
        <ecNumber evidence="5">3.1.3.89</ecNumber>
    </recommendedName>
</protein>
<dbReference type="Pfam" id="PF13023">
    <property type="entry name" value="HD_3"/>
    <property type="match status" value="2"/>
</dbReference>
<keyword evidence="10" id="KW-1185">Reference proteome</keyword>
<evidence type="ECO:0000313" key="10">
    <source>
        <dbReference type="Proteomes" id="UP000269689"/>
    </source>
</evidence>
<dbReference type="PANTHER" id="PTHR11845">
    <property type="entry name" value="5'-DEOXYNUCLEOTIDASE HDDC2"/>
    <property type="match status" value="1"/>
</dbReference>
<gene>
    <name evidence="9" type="ORF">EDD53_0544</name>
</gene>